<name>A0AAV5AV64_9FLAO</name>
<evidence type="ECO:0000313" key="4">
    <source>
        <dbReference type="EMBL" id="GJM51298.1"/>
    </source>
</evidence>
<keyword evidence="2 3" id="KW-0560">Oxidoreductase</keyword>
<protein>
    <recommendedName>
        <fullName evidence="3">3-hydroxy-3-methylglutaryl coenzyme A reductase</fullName>
        <shortName evidence="3">HMG-CoA reductase</shortName>
        <ecNumber evidence="3">1.1.1.88</ecNumber>
    </recommendedName>
</protein>
<dbReference type="SUPFAM" id="SSF55035">
    <property type="entry name" value="NAD-binding domain of HMG-CoA reductase"/>
    <property type="match status" value="1"/>
</dbReference>
<dbReference type="GO" id="GO:0015936">
    <property type="term" value="P:coenzyme A metabolic process"/>
    <property type="evidence" value="ECO:0007669"/>
    <property type="project" value="InterPro"/>
</dbReference>
<dbReference type="Gene3D" id="3.90.770.10">
    <property type="entry name" value="3-hydroxy-3-methylglutaryl-coenzyme A Reductase, Chain A, domain 2"/>
    <property type="match status" value="2"/>
</dbReference>
<gene>
    <name evidence="4" type="primary">mvaA</name>
    <name evidence="4" type="ORF">RCZ15_22710</name>
    <name evidence="5" type="ORF">RCZ16_16020</name>
</gene>
<dbReference type="Gene3D" id="1.10.8.660">
    <property type="match status" value="1"/>
</dbReference>
<organism evidence="4 6">
    <name type="scientific">Capnocytophaga catalasegens</name>
    <dbReference type="NCBI Taxonomy" id="1004260"/>
    <lineage>
        <taxon>Bacteria</taxon>
        <taxon>Pseudomonadati</taxon>
        <taxon>Bacteroidota</taxon>
        <taxon>Flavobacteriia</taxon>
        <taxon>Flavobacteriales</taxon>
        <taxon>Flavobacteriaceae</taxon>
        <taxon>Capnocytophaga</taxon>
    </lineage>
</organism>
<dbReference type="Pfam" id="PF00368">
    <property type="entry name" value="HMG-CoA_red"/>
    <property type="match status" value="1"/>
</dbReference>
<dbReference type="PANTHER" id="PTHR10572">
    <property type="entry name" value="3-HYDROXY-3-METHYLGLUTARYL-COENZYME A REDUCTASE"/>
    <property type="match status" value="1"/>
</dbReference>
<dbReference type="GO" id="GO:0140643">
    <property type="term" value="F:hydroxymethylglutaryl-CoA reductase (NADH) activity"/>
    <property type="evidence" value="ECO:0007669"/>
    <property type="project" value="UniProtKB-EC"/>
</dbReference>
<evidence type="ECO:0000313" key="7">
    <source>
        <dbReference type="Proteomes" id="UP001208692"/>
    </source>
</evidence>
<comment type="pathway">
    <text evidence="3">Metabolic intermediate metabolism; (R)-mevalonate degradation; (S)-3-hydroxy-3-methylglutaryl-CoA from (R)-mevalonate: step 1/1.</text>
</comment>
<keyword evidence="7" id="KW-1185">Reference proteome</keyword>
<dbReference type="Proteomes" id="UP001208692">
    <property type="component" value="Unassembled WGS sequence"/>
</dbReference>
<dbReference type="RefSeq" id="WP_264845262.1">
    <property type="nucleotide sequence ID" value="NZ_BPMA01000007.1"/>
</dbReference>
<dbReference type="InterPro" id="IPR002202">
    <property type="entry name" value="HMG_CoA_Rdtase"/>
</dbReference>
<dbReference type="EMBL" id="BQKB01000031">
    <property type="protein sequence ID" value="GJM53285.1"/>
    <property type="molecule type" value="Genomic_DNA"/>
</dbReference>
<comment type="caution">
    <text evidence="4">The sequence shown here is derived from an EMBL/GenBank/DDBJ whole genome shotgun (WGS) entry which is preliminary data.</text>
</comment>
<dbReference type="InterPro" id="IPR004553">
    <property type="entry name" value="HMG_CoA_Rdtase_bac-typ"/>
</dbReference>
<reference evidence="4 7" key="1">
    <citation type="submission" date="2021-11" db="EMBL/GenBank/DDBJ databases">
        <title>Draft genome sequence of Capnocytophaga sp. strain KC07075 isolated from cat oral cavity.</title>
        <authorList>
            <person name="Suzuki M."/>
            <person name="Imaoka K."/>
            <person name="Kimura M."/>
            <person name="Morikawa S."/>
            <person name="Maeda K."/>
        </authorList>
    </citation>
    <scope>NUCLEOTIDE SEQUENCE</scope>
    <source>
        <strain evidence="4">KC07075</strain>
        <strain evidence="5 7">KC07079</strain>
    </source>
</reference>
<dbReference type="CDD" id="cd00644">
    <property type="entry name" value="HMG-CoA_reductase_classII"/>
    <property type="match status" value="1"/>
</dbReference>
<dbReference type="AlphaFoldDB" id="A0AAV5AV64"/>
<dbReference type="SUPFAM" id="SSF56542">
    <property type="entry name" value="Substrate-binding domain of HMG-CoA reductase"/>
    <property type="match status" value="1"/>
</dbReference>
<dbReference type="GO" id="GO:0004420">
    <property type="term" value="F:hydroxymethylglutaryl-CoA reductase (NADPH) activity"/>
    <property type="evidence" value="ECO:0007669"/>
    <property type="project" value="InterPro"/>
</dbReference>
<dbReference type="PROSITE" id="PS50065">
    <property type="entry name" value="HMG_COA_REDUCTASE_4"/>
    <property type="match status" value="1"/>
</dbReference>
<sequence>MINGFSKFSKEQKRRWLEKNYLNDFQYEDIFGKYDNADATLQQLHDEFIENTVANYYLPLGVAPNFCINDQFYTIPMVVEESSVVAGVSKAAKYWAERGGFRSEVVSTEKIGQIHLFFDGNSDDFQNFFNQIKPILLPDTQHITSNMQKRGGGICSIELQDKTHQLTGYYQVFATFETLDAMGANFINSCLEQMAKTIEREATHWKLSGNIEILMCILSNYVPNCLVRSQVVCSIDKMNYGNISGKVFTQKLIKAVDIANIDTYRAVTHNKGVMNGIDAVIIATGNDFRAVEAALHAYACRSGQYKSLTYAYIENDLFHFGIEVPLALGTIGGLTQLHPMVKTALRILNNPNAKQLMQIVASVGLAQNFAALSALVTSGIQQGHMKMHLVNIINQLGASPEQKTKLIEYFKDRIVSYREVYEQFLTINNS</sequence>
<dbReference type="EMBL" id="BQKA01000050">
    <property type="protein sequence ID" value="GJM51298.1"/>
    <property type="molecule type" value="Genomic_DNA"/>
</dbReference>
<evidence type="ECO:0000256" key="3">
    <source>
        <dbReference type="RuleBase" id="RU361219"/>
    </source>
</evidence>
<evidence type="ECO:0000256" key="2">
    <source>
        <dbReference type="ARBA" id="ARBA00023002"/>
    </source>
</evidence>
<dbReference type="PRINTS" id="PR00071">
    <property type="entry name" value="HMGCOARDTASE"/>
</dbReference>
<evidence type="ECO:0000313" key="6">
    <source>
        <dbReference type="Proteomes" id="UP001207736"/>
    </source>
</evidence>
<comment type="similarity">
    <text evidence="1 3">Belongs to the HMG-CoA reductase family.</text>
</comment>
<evidence type="ECO:0000313" key="5">
    <source>
        <dbReference type="EMBL" id="GJM53285.1"/>
    </source>
</evidence>
<dbReference type="PANTHER" id="PTHR10572:SF24">
    <property type="entry name" value="3-HYDROXY-3-METHYLGLUTARYL-COENZYME A REDUCTASE"/>
    <property type="match status" value="1"/>
</dbReference>
<evidence type="ECO:0000256" key="1">
    <source>
        <dbReference type="ARBA" id="ARBA00007661"/>
    </source>
</evidence>
<comment type="catalytic activity">
    <reaction evidence="3">
        <text>(R)-mevalonate + 2 NAD(+) + CoA = (3S)-3-hydroxy-3-methylglutaryl-CoA + 2 NADH + 2 H(+)</text>
        <dbReference type="Rhea" id="RHEA:14833"/>
        <dbReference type="ChEBI" id="CHEBI:15378"/>
        <dbReference type="ChEBI" id="CHEBI:36464"/>
        <dbReference type="ChEBI" id="CHEBI:43074"/>
        <dbReference type="ChEBI" id="CHEBI:57287"/>
        <dbReference type="ChEBI" id="CHEBI:57540"/>
        <dbReference type="ChEBI" id="CHEBI:57945"/>
        <dbReference type="EC" id="1.1.1.88"/>
    </reaction>
</comment>
<accession>A0AAV5AV64</accession>
<dbReference type="InterPro" id="IPR023074">
    <property type="entry name" value="HMG_CoA_Rdtase_cat_sf"/>
</dbReference>
<dbReference type="NCBIfam" id="TIGR00532">
    <property type="entry name" value="HMG_CoA_R_NAD"/>
    <property type="match status" value="1"/>
</dbReference>
<dbReference type="InterPro" id="IPR009029">
    <property type="entry name" value="HMG_CoA_Rdtase_sub-bd_dom_sf"/>
</dbReference>
<dbReference type="EC" id="1.1.1.88" evidence="3"/>
<dbReference type="InterPro" id="IPR009023">
    <property type="entry name" value="HMG_CoA_Rdtase_NAD(P)-bd_sf"/>
</dbReference>
<dbReference type="Proteomes" id="UP001207736">
    <property type="component" value="Unassembled WGS sequence"/>
</dbReference>
<proteinExistence type="inferred from homology"/>
<keyword evidence="3" id="KW-0520">NAD</keyword>